<evidence type="ECO:0000313" key="1">
    <source>
        <dbReference type="EMBL" id="KAH7686837.1"/>
    </source>
</evidence>
<protein>
    <submittedName>
        <fullName evidence="1">F-box domain-containing protein</fullName>
    </submittedName>
</protein>
<keyword evidence="2" id="KW-1185">Reference proteome</keyword>
<organism evidence="1 2">
    <name type="scientific">Dioscorea alata</name>
    <name type="common">Purple yam</name>
    <dbReference type="NCBI Taxonomy" id="55571"/>
    <lineage>
        <taxon>Eukaryota</taxon>
        <taxon>Viridiplantae</taxon>
        <taxon>Streptophyta</taxon>
        <taxon>Embryophyta</taxon>
        <taxon>Tracheophyta</taxon>
        <taxon>Spermatophyta</taxon>
        <taxon>Magnoliopsida</taxon>
        <taxon>Liliopsida</taxon>
        <taxon>Dioscoreales</taxon>
        <taxon>Dioscoreaceae</taxon>
        <taxon>Dioscorea</taxon>
    </lineage>
</organism>
<name>A0ACB7WFU6_DIOAL</name>
<comment type="caution">
    <text evidence="1">The sequence shown here is derived from an EMBL/GenBank/DDBJ whole genome shotgun (WGS) entry which is preliminary data.</text>
</comment>
<proteinExistence type="predicted"/>
<sequence length="383" mass="43427">MGQCWDFVELLGRDLSITIFNLLDDPADLVRVSFVSRSWRRFVIAYCFSKHLCLSIWPELSNFSRVVEISGSTVSANAESSSSAEWKNLEREHRVYAYLSHCIVSPMGKMDCIGEAISASSTDNYPDESIDNTLEDAERVDLRPSYWSSKGEEDPSVSEMLTYRLCSKLCVIDEIRIQPFRAFFQYGYPIYSAKSVRFRMGQCRFPQKQRTLPSEHAAGRSADNYIWTYVSPVFQMAQENVLQSFKLPRPVVCVGGVVQIELMGRVQKQEMDDLYYICVCHVQIIGYPLAPVIDVDVIDSMGNLVLKYFPGARGCKISQEVMPSEETREHSGWNAIAARIRQLGVVRGWNQAIVGRLLGNIPEDVDDDEDEDDDDDDDEVVDG</sequence>
<accession>A0ACB7WFU6</accession>
<dbReference type="Proteomes" id="UP000827976">
    <property type="component" value="Chromosome 4"/>
</dbReference>
<evidence type="ECO:0000313" key="2">
    <source>
        <dbReference type="Proteomes" id="UP000827976"/>
    </source>
</evidence>
<reference evidence="2" key="1">
    <citation type="journal article" date="2022" name="Nat. Commun.">
        <title>Chromosome evolution and the genetic basis of agronomically important traits in greater yam.</title>
        <authorList>
            <person name="Bredeson J.V."/>
            <person name="Lyons J.B."/>
            <person name="Oniyinde I.O."/>
            <person name="Okereke N.R."/>
            <person name="Kolade O."/>
            <person name="Nnabue I."/>
            <person name="Nwadili C.O."/>
            <person name="Hribova E."/>
            <person name="Parker M."/>
            <person name="Nwogha J."/>
            <person name="Shu S."/>
            <person name="Carlson J."/>
            <person name="Kariba R."/>
            <person name="Muthemba S."/>
            <person name="Knop K."/>
            <person name="Barton G.J."/>
            <person name="Sherwood A.V."/>
            <person name="Lopez-Montes A."/>
            <person name="Asiedu R."/>
            <person name="Jamnadass R."/>
            <person name="Muchugi A."/>
            <person name="Goodstein D."/>
            <person name="Egesi C.N."/>
            <person name="Featherston J."/>
            <person name="Asfaw A."/>
            <person name="Simpson G.G."/>
            <person name="Dolezel J."/>
            <person name="Hendre P.S."/>
            <person name="Van Deynze A."/>
            <person name="Kumar P.L."/>
            <person name="Obidiegwu J.E."/>
            <person name="Bhattacharjee R."/>
            <person name="Rokhsar D.S."/>
        </authorList>
    </citation>
    <scope>NUCLEOTIDE SEQUENCE [LARGE SCALE GENOMIC DNA]</scope>
    <source>
        <strain evidence="2">cv. TDa95/00328</strain>
    </source>
</reference>
<dbReference type="EMBL" id="CM037014">
    <property type="protein sequence ID" value="KAH7686837.1"/>
    <property type="molecule type" value="Genomic_DNA"/>
</dbReference>
<gene>
    <name evidence="1" type="ORF">IHE45_04G131100</name>
</gene>